<dbReference type="PANTHER" id="PTHR24264">
    <property type="entry name" value="TRYPSIN-RELATED"/>
    <property type="match status" value="1"/>
</dbReference>
<evidence type="ECO:0000256" key="6">
    <source>
        <dbReference type="ARBA" id="ARBA00022825"/>
    </source>
</evidence>
<dbReference type="PROSITE" id="PS50240">
    <property type="entry name" value="TRYPSIN_DOM"/>
    <property type="match status" value="1"/>
</dbReference>
<keyword evidence="6" id="KW-0720">Serine protease</keyword>
<reference evidence="13" key="2">
    <citation type="submission" date="2022-10" db="EMBL/GenBank/DDBJ databases">
        <authorList>
            <consortium name="ENA_rothamsted_submissions"/>
            <consortium name="culmorum"/>
            <person name="King R."/>
        </authorList>
    </citation>
    <scope>NUCLEOTIDE SEQUENCE</scope>
</reference>
<dbReference type="InterPro" id="IPR009003">
    <property type="entry name" value="Peptidase_S1_PA"/>
</dbReference>
<feature type="signal peptide" evidence="11">
    <location>
        <begin position="1"/>
        <end position="33"/>
    </location>
</feature>
<protein>
    <recommendedName>
        <fullName evidence="10">trypsin</fullName>
        <ecNumber evidence="10">3.4.21.4</ecNumber>
    </recommendedName>
</protein>
<name>A0A9N9RKX2_9DIPT</name>
<organism evidence="13 14">
    <name type="scientific">Chironomus riparius</name>
    <dbReference type="NCBI Taxonomy" id="315576"/>
    <lineage>
        <taxon>Eukaryota</taxon>
        <taxon>Metazoa</taxon>
        <taxon>Ecdysozoa</taxon>
        <taxon>Arthropoda</taxon>
        <taxon>Hexapoda</taxon>
        <taxon>Insecta</taxon>
        <taxon>Pterygota</taxon>
        <taxon>Neoptera</taxon>
        <taxon>Endopterygota</taxon>
        <taxon>Diptera</taxon>
        <taxon>Nematocera</taxon>
        <taxon>Chironomoidea</taxon>
        <taxon>Chironomidae</taxon>
        <taxon>Chironominae</taxon>
        <taxon>Chironomus</taxon>
    </lineage>
</organism>
<evidence type="ECO:0000313" key="14">
    <source>
        <dbReference type="Proteomes" id="UP001153620"/>
    </source>
</evidence>
<keyword evidence="2" id="KW-0964">Secreted</keyword>
<feature type="chain" id="PRO_5040105121" description="trypsin" evidence="11">
    <location>
        <begin position="34"/>
        <end position="262"/>
    </location>
</feature>
<dbReference type="FunFam" id="2.40.10.10:FF:000077">
    <property type="entry name" value="Predicted protein"/>
    <property type="match status" value="1"/>
</dbReference>
<keyword evidence="5" id="KW-0378">Hydrolase</keyword>
<evidence type="ECO:0000256" key="8">
    <source>
        <dbReference type="ARBA" id="ARBA00023157"/>
    </source>
</evidence>
<dbReference type="InterPro" id="IPR050127">
    <property type="entry name" value="Serine_Proteases_S1"/>
</dbReference>
<keyword evidence="8" id="KW-1015">Disulfide bond</keyword>
<dbReference type="EMBL" id="OU895877">
    <property type="protein sequence ID" value="CAG9798560.1"/>
    <property type="molecule type" value="Genomic_DNA"/>
</dbReference>
<evidence type="ECO:0000256" key="2">
    <source>
        <dbReference type="ARBA" id="ARBA00022525"/>
    </source>
</evidence>
<dbReference type="Pfam" id="PF00089">
    <property type="entry name" value="Trypsin"/>
    <property type="match status" value="1"/>
</dbReference>
<evidence type="ECO:0000256" key="11">
    <source>
        <dbReference type="SAM" id="SignalP"/>
    </source>
</evidence>
<dbReference type="GO" id="GO:0006508">
    <property type="term" value="P:proteolysis"/>
    <property type="evidence" value="ECO:0007669"/>
    <property type="project" value="UniProtKB-KW"/>
</dbReference>
<keyword evidence="7" id="KW-0865">Zymogen</keyword>
<dbReference type="EC" id="3.4.21.4" evidence="10"/>
<sequence length="262" mass="28774">MRSQSKISSLVKMNSYIVLLVPLLICSEIKCESDKIVGGDLISISDAPYQAALLYSGSFICGASIISTKYLLSAAHCVQEYKNKLSVRVGSNYAYKDGEVFQVEKATSYPFFNTVTLNNDFAILKLVGEIKLQKGVKEIIALPENNQKIENNINVYVTGYGMTKMNGKADNKLRGVLVPIVPQNICRNSYPIMITNNMVCAGFKEGGKDSCSNFLGGPMVDREKNLLVGVVSFGQGCALPKYYGVYAKVSSVRQWIKSQTKI</sequence>
<evidence type="ECO:0000256" key="10">
    <source>
        <dbReference type="ARBA" id="ARBA00038868"/>
    </source>
</evidence>
<feature type="domain" description="Peptidase S1" evidence="12">
    <location>
        <begin position="36"/>
        <end position="261"/>
    </location>
</feature>
<accession>A0A9N9RKX2</accession>
<comment type="subcellular location">
    <subcellularLocation>
        <location evidence="1">Secreted</location>
    </subcellularLocation>
</comment>
<dbReference type="PANTHER" id="PTHR24264:SF65">
    <property type="entry name" value="SRCR DOMAIN-CONTAINING PROTEIN"/>
    <property type="match status" value="1"/>
</dbReference>
<dbReference type="PROSITE" id="PS00134">
    <property type="entry name" value="TRYPSIN_HIS"/>
    <property type="match status" value="1"/>
</dbReference>
<dbReference type="AlphaFoldDB" id="A0A9N9RKX2"/>
<keyword evidence="14" id="KW-1185">Reference proteome</keyword>
<evidence type="ECO:0000256" key="3">
    <source>
        <dbReference type="ARBA" id="ARBA00022670"/>
    </source>
</evidence>
<dbReference type="CDD" id="cd00190">
    <property type="entry name" value="Tryp_SPc"/>
    <property type="match status" value="1"/>
</dbReference>
<reference evidence="13" key="1">
    <citation type="submission" date="2022-01" db="EMBL/GenBank/DDBJ databases">
        <authorList>
            <person name="King R."/>
        </authorList>
    </citation>
    <scope>NUCLEOTIDE SEQUENCE</scope>
</reference>
<dbReference type="Gene3D" id="2.40.10.10">
    <property type="entry name" value="Trypsin-like serine proteases"/>
    <property type="match status" value="1"/>
</dbReference>
<dbReference type="SMART" id="SM00020">
    <property type="entry name" value="Tryp_SPc"/>
    <property type="match status" value="1"/>
</dbReference>
<dbReference type="Proteomes" id="UP001153620">
    <property type="component" value="Chromosome 1"/>
</dbReference>
<evidence type="ECO:0000259" key="12">
    <source>
        <dbReference type="PROSITE" id="PS50240"/>
    </source>
</evidence>
<dbReference type="InterPro" id="IPR001254">
    <property type="entry name" value="Trypsin_dom"/>
</dbReference>
<evidence type="ECO:0000256" key="1">
    <source>
        <dbReference type="ARBA" id="ARBA00004613"/>
    </source>
</evidence>
<dbReference type="PRINTS" id="PR00722">
    <property type="entry name" value="CHYMOTRYPSIN"/>
</dbReference>
<evidence type="ECO:0000256" key="5">
    <source>
        <dbReference type="ARBA" id="ARBA00022801"/>
    </source>
</evidence>
<dbReference type="InterPro" id="IPR001314">
    <property type="entry name" value="Peptidase_S1A"/>
</dbReference>
<evidence type="ECO:0000256" key="9">
    <source>
        <dbReference type="ARBA" id="ARBA00024195"/>
    </source>
</evidence>
<keyword evidence="3" id="KW-0645">Protease</keyword>
<gene>
    <name evidence="13" type="ORF">CHIRRI_LOCUS1542</name>
</gene>
<proteinExistence type="inferred from homology"/>
<dbReference type="GO" id="GO:0005615">
    <property type="term" value="C:extracellular space"/>
    <property type="evidence" value="ECO:0007669"/>
    <property type="project" value="TreeGrafter"/>
</dbReference>
<dbReference type="OrthoDB" id="10059102at2759"/>
<dbReference type="InterPro" id="IPR043504">
    <property type="entry name" value="Peptidase_S1_PA_chymotrypsin"/>
</dbReference>
<dbReference type="GO" id="GO:0004252">
    <property type="term" value="F:serine-type endopeptidase activity"/>
    <property type="evidence" value="ECO:0007669"/>
    <property type="project" value="UniProtKB-EC"/>
</dbReference>
<dbReference type="InterPro" id="IPR018114">
    <property type="entry name" value="TRYPSIN_HIS"/>
</dbReference>
<dbReference type="SUPFAM" id="SSF50494">
    <property type="entry name" value="Trypsin-like serine proteases"/>
    <property type="match status" value="1"/>
</dbReference>
<keyword evidence="4 11" id="KW-0732">Signal</keyword>
<evidence type="ECO:0000313" key="13">
    <source>
        <dbReference type="EMBL" id="CAG9798560.1"/>
    </source>
</evidence>
<evidence type="ECO:0000256" key="7">
    <source>
        <dbReference type="ARBA" id="ARBA00023145"/>
    </source>
</evidence>
<comment type="similarity">
    <text evidence="9">Belongs to the peptidase S1 family. CLIP subfamily.</text>
</comment>
<evidence type="ECO:0000256" key="4">
    <source>
        <dbReference type="ARBA" id="ARBA00022729"/>
    </source>
</evidence>